<dbReference type="GO" id="GO:0016874">
    <property type="term" value="F:ligase activity"/>
    <property type="evidence" value="ECO:0007669"/>
    <property type="project" value="UniProtKB-KW"/>
</dbReference>
<dbReference type="Proteomes" id="UP001152592">
    <property type="component" value="Unassembled WGS sequence"/>
</dbReference>
<evidence type="ECO:0000313" key="5">
    <source>
        <dbReference type="EMBL" id="CAG8218266.1"/>
    </source>
</evidence>
<evidence type="ECO:0000256" key="3">
    <source>
        <dbReference type="ARBA" id="ARBA00022598"/>
    </source>
</evidence>
<dbReference type="AlphaFoldDB" id="A0A9W4I4K9"/>
<dbReference type="InterPro" id="IPR042099">
    <property type="entry name" value="ANL_N_sf"/>
</dbReference>
<dbReference type="EMBL" id="CAJVPD010000002">
    <property type="protein sequence ID" value="CAG8218266.1"/>
    <property type="molecule type" value="Genomic_DNA"/>
</dbReference>
<dbReference type="GO" id="GO:0005737">
    <property type="term" value="C:cytoplasm"/>
    <property type="evidence" value="ECO:0007669"/>
    <property type="project" value="TreeGrafter"/>
</dbReference>
<organism evidence="5 6">
    <name type="scientific">Penicillium salamii</name>
    <dbReference type="NCBI Taxonomy" id="1612424"/>
    <lineage>
        <taxon>Eukaryota</taxon>
        <taxon>Fungi</taxon>
        <taxon>Dikarya</taxon>
        <taxon>Ascomycota</taxon>
        <taxon>Pezizomycotina</taxon>
        <taxon>Eurotiomycetes</taxon>
        <taxon>Eurotiomycetidae</taxon>
        <taxon>Eurotiales</taxon>
        <taxon>Aspergillaceae</taxon>
        <taxon>Penicillium</taxon>
    </lineage>
</organism>
<proteinExistence type="predicted"/>
<evidence type="ECO:0000259" key="4">
    <source>
        <dbReference type="Pfam" id="PF00501"/>
    </source>
</evidence>
<keyword evidence="3" id="KW-0436">Ligase</keyword>
<comment type="caution">
    <text evidence="5">The sequence shown here is derived from an EMBL/GenBank/DDBJ whole genome shotgun (WGS) entry which is preliminary data.</text>
</comment>
<accession>A0A9W4I4K9</accession>
<sequence length="185" mass="20994">MVPHFSLQMMNGCARLKTYYNGDCFDHRLIHHLSRQFEHVTQQFSTLPIPTAMSQLSFCSSFDRDRIMEWNSRPPPCVEDVITARFDMQVRSQPAAPAICSWDGNYTYQELHEYSNRLTQKIKSHIRDGQIVLLCFDKSAAAIISMIAVLRAGGACASTSSAHPIERQRAMFETCDAKMVLCSPN</sequence>
<evidence type="ECO:0000256" key="1">
    <source>
        <dbReference type="ARBA" id="ARBA00022450"/>
    </source>
</evidence>
<keyword evidence="1" id="KW-0596">Phosphopantetheine</keyword>
<evidence type="ECO:0000313" key="6">
    <source>
        <dbReference type="Proteomes" id="UP001152592"/>
    </source>
</evidence>
<dbReference type="Gene3D" id="3.40.50.12780">
    <property type="entry name" value="N-terminal domain of ligase-like"/>
    <property type="match status" value="1"/>
</dbReference>
<evidence type="ECO:0000256" key="2">
    <source>
        <dbReference type="ARBA" id="ARBA00022553"/>
    </source>
</evidence>
<dbReference type="PANTHER" id="PTHR45527:SF16">
    <property type="entry name" value="NONRIBOSOMAL PEPTIDE SYNTHASE ATNA-RELATED"/>
    <property type="match status" value="1"/>
</dbReference>
<dbReference type="Pfam" id="PF00501">
    <property type="entry name" value="AMP-binding"/>
    <property type="match status" value="1"/>
</dbReference>
<dbReference type="SUPFAM" id="SSF56801">
    <property type="entry name" value="Acetyl-CoA synthetase-like"/>
    <property type="match status" value="1"/>
</dbReference>
<name>A0A9W4I4K9_9EURO</name>
<dbReference type="PANTHER" id="PTHR45527">
    <property type="entry name" value="NONRIBOSOMAL PEPTIDE SYNTHETASE"/>
    <property type="match status" value="1"/>
</dbReference>
<dbReference type="InterPro" id="IPR000873">
    <property type="entry name" value="AMP-dep_synth/lig_dom"/>
</dbReference>
<feature type="domain" description="AMP-dependent synthetase/ligase" evidence="4">
    <location>
        <begin position="86"/>
        <end position="182"/>
    </location>
</feature>
<dbReference type="GO" id="GO:0043041">
    <property type="term" value="P:amino acid activation for nonribosomal peptide biosynthetic process"/>
    <property type="evidence" value="ECO:0007669"/>
    <property type="project" value="TreeGrafter"/>
</dbReference>
<reference evidence="5" key="1">
    <citation type="submission" date="2021-07" db="EMBL/GenBank/DDBJ databases">
        <authorList>
            <person name="Branca A.L. A."/>
        </authorList>
    </citation>
    <scope>NUCLEOTIDE SEQUENCE</scope>
</reference>
<dbReference type="GO" id="GO:0044550">
    <property type="term" value="P:secondary metabolite biosynthetic process"/>
    <property type="evidence" value="ECO:0007669"/>
    <property type="project" value="TreeGrafter"/>
</dbReference>
<keyword evidence="2" id="KW-0597">Phosphoprotein</keyword>
<dbReference type="GO" id="GO:0031177">
    <property type="term" value="F:phosphopantetheine binding"/>
    <property type="evidence" value="ECO:0007669"/>
    <property type="project" value="TreeGrafter"/>
</dbReference>
<dbReference type="OrthoDB" id="4463754at2759"/>
<protein>
    <recommendedName>
        <fullName evidence="4">AMP-dependent synthetase/ligase domain-containing protein</fullName>
    </recommendedName>
</protein>
<gene>
    <name evidence="5" type="ORF">PSALAMII_LOCUS15</name>
</gene>